<comment type="caution">
    <text evidence="4">The sequence shown here is derived from an EMBL/GenBank/DDBJ whole genome shotgun (WGS) entry which is preliminary data.</text>
</comment>
<feature type="compositionally biased region" description="Basic and acidic residues" evidence="1">
    <location>
        <begin position="30"/>
        <end position="52"/>
    </location>
</feature>
<evidence type="ECO:0000256" key="1">
    <source>
        <dbReference type="SAM" id="MobiDB-lite"/>
    </source>
</evidence>
<dbReference type="SUPFAM" id="SSF50346">
    <property type="entry name" value="PRC-barrel domain"/>
    <property type="match status" value="1"/>
</dbReference>
<dbReference type="RefSeq" id="WP_379091283.1">
    <property type="nucleotide sequence ID" value="NZ_JBHTJO010000002.1"/>
</dbReference>
<dbReference type="PANTHER" id="PTHR36505:SF1">
    <property type="entry name" value="BLR1072 PROTEIN"/>
    <property type="match status" value="1"/>
</dbReference>
<feature type="region of interest" description="Disordered" evidence="1">
    <location>
        <begin position="27"/>
        <end position="52"/>
    </location>
</feature>
<feature type="region of interest" description="Disordered" evidence="1">
    <location>
        <begin position="168"/>
        <end position="230"/>
    </location>
</feature>
<feature type="compositionally biased region" description="Basic and acidic residues" evidence="1">
    <location>
        <begin position="170"/>
        <end position="194"/>
    </location>
</feature>
<feature type="chain" id="PRO_5046793490" evidence="2">
    <location>
        <begin position="25"/>
        <end position="230"/>
    </location>
</feature>
<proteinExistence type="predicted"/>
<dbReference type="InterPro" id="IPR027275">
    <property type="entry name" value="PRC-brl_dom"/>
</dbReference>
<name>A0ABW3JDY9_9HYPH</name>
<keyword evidence="2" id="KW-0732">Signal</keyword>
<dbReference type="Pfam" id="PF05239">
    <property type="entry name" value="PRC"/>
    <property type="match status" value="1"/>
</dbReference>
<organism evidence="4 5">
    <name type="scientific">Methyloligella solikamskensis</name>
    <dbReference type="NCBI Taxonomy" id="1177756"/>
    <lineage>
        <taxon>Bacteria</taxon>
        <taxon>Pseudomonadati</taxon>
        <taxon>Pseudomonadota</taxon>
        <taxon>Alphaproteobacteria</taxon>
        <taxon>Hyphomicrobiales</taxon>
        <taxon>Hyphomicrobiaceae</taxon>
        <taxon>Methyloligella</taxon>
    </lineage>
</organism>
<protein>
    <submittedName>
        <fullName evidence="4">PRC-barrel domain-containing protein</fullName>
    </submittedName>
</protein>
<feature type="signal peptide" evidence="2">
    <location>
        <begin position="1"/>
        <end position="24"/>
    </location>
</feature>
<evidence type="ECO:0000259" key="3">
    <source>
        <dbReference type="Pfam" id="PF05239"/>
    </source>
</evidence>
<sequence>MKKLLSSTAIALLMTGGVVLPAYAQDDMETEKPAAEAKTETPAKTEETKTTVKEAETTVELLKTLPEKSRPISEYYQEPVYGPEKNQVGDTNDLLIDENGEVTTVIIGVGGFLGVGEKNVAIPFDALQLTENEDGETMITLNATKGALEQAPGYTFDDEARAWIPAGEARQSEAVEAEKEQNKEAAKDESKEPMADEEPADADAKAKNVDTPADDTAKQPVGDEEPAEEK</sequence>
<dbReference type="InterPro" id="IPR011033">
    <property type="entry name" value="PRC_barrel-like_sf"/>
</dbReference>
<accession>A0ABW3JDY9</accession>
<feature type="domain" description="PRC-barrel" evidence="3">
    <location>
        <begin position="72"/>
        <end position="147"/>
    </location>
</feature>
<keyword evidence="5" id="KW-1185">Reference proteome</keyword>
<evidence type="ECO:0000313" key="5">
    <source>
        <dbReference type="Proteomes" id="UP001597102"/>
    </source>
</evidence>
<dbReference type="Proteomes" id="UP001597102">
    <property type="component" value="Unassembled WGS sequence"/>
</dbReference>
<gene>
    <name evidence="4" type="ORF">ACFQ2F_14545</name>
</gene>
<evidence type="ECO:0000256" key="2">
    <source>
        <dbReference type="SAM" id="SignalP"/>
    </source>
</evidence>
<reference evidence="5" key="1">
    <citation type="journal article" date="2019" name="Int. J. Syst. Evol. Microbiol.">
        <title>The Global Catalogue of Microorganisms (GCM) 10K type strain sequencing project: providing services to taxonomists for standard genome sequencing and annotation.</title>
        <authorList>
            <consortium name="The Broad Institute Genomics Platform"/>
            <consortium name="The Broad Institute Genome Sequencing Center for Infectious Disease"/>
            <person name="Wu L."/>
            <person name="Ma J."/>
        </authorList>
    </citation>
    <scope>NUCLEOTIDE SEQUENCE [LARGE SCALE GENOMIC DNA]</scope>
    <source>
        <strain evidence="5">CCUG 61697</strain>
    </source>
</reference>
<evidence type="ECO:0000313" key="4">
    <source>
        <dbReference type="EMBL" id="MFD0988316.1"/>
    </source>
</evidence>
<dbReference type="Gene3D" id="2.30.30.240">
    <property type="entry name" value="PRC-barrel domain"/>
    <property type="match status" value="1"/>
</dbReference>
<dbReference type="EMBL" id="JBHTJO010000002">
    <property type="protein sequence ID" value="MFD0988316.1"/>
    <property type="molecule type" value="Genomic_DNA"/>
</dbReference>
<dbReference type="PANTHER" id="PTHR36505">
    <property type="entry name" value="BLR1072 PROTEIN"/>
    <property type="match status" value="1"/>
</dbReference>